<dbReference type="GeneID" id="8849392"/>
<dbReference type="OrthoDB" id="19908at2759"/>
<dbReference type="PROSITE" id="PS51733">
    <property type="entry name" value="BPL_LPL_CATALYTIC"/>
    <property type="match status" value="1"/>
</dbReference>
<dbReference type="eggNOG" id="KOG0325">
    <property type="taxonomic scope" value="Eukaryota"/>
</dbReference>
<dbReference type="PANTHER" id="PTHR10993:SF7">
    <property type="entry name" value="LIPOYLTRANSFERASE 2, MITOCHONDRIAL-RELATED"/>
    <property type="match status" value="1"/>
</dbReference>
<dbReference type="Proteomes" id="UP000006671">
    <property type="component" value="Unassembled WGS sequence"/>
</dbReference>
<dbReference type="SUPFAM" id="SSF55681">
    <property type="entry name" value="Class II aaRS and biotin synthetases"/>
    <property type="match status" value="1"/>
</dbReference>
<keyword evidence="3" id="KW-1185">Reference proteome</keyword>
<dbReference type="GO" id="GO:0009249">
    <property type="term" value="P:protein lipoylation"/>
    <property type="evidence" value="ECO:0007669"/>
    <property type="project" value="InterPro"/>
</dbReference>
<proteinExistence type="predicted"/>
<dbReference type="PROSITE" id="PS01313">
    <property type="entry name" value="LIPB"/>
    <property type="match status" value="1"/>
</dbReference>
<dbReference type="Gene3D" id="3.30.930.10">
    <property type="entry name" value="Bira Bifunctional Protein, Domain 2"/>
    <property type="match status" value="1"/>
</dbReference>
<dbReference type="OMA" id="MIATEHS"/>
<dbReference type="Pfam" id="PF21948">
    <property type="entry name" value="LplA-B_cat"/>
    <property type="match status" value="1"/>
</dbReference>
<dbReference type="InterPro" id="IPR045864">
    <property type="entry name" value="aa-tRNA-synth_II/BPL/LPL"/>
</dbReference>
<feature type="domain" description="BPL/LPL catalytic" evidence="1">
    <location>
        <begin position="62"/>
        <end position="278"/>
    </location>
</feature>
<dbReference type="RefSeq" id="XP_002680643.1">
    <property type="nucleotide sequence ID" value="XM_002680597.1"/>
</dbReference>
<dbReference type="InterPro" id="IPR004143">
    <property type="entry name" value="BPL_LPL_catalytic"/>
</dbReference>
<gene>
    <name evidence="2" type="ORF">NAEGRDRAFT_55158</name>
</gene>
<dbReference type="FunCoup" id="D2V636">
    <property type="interactions" value="457"/>
</dbReference>
<dbReference type="AlphaFoldDB" id="D2V636"/>
<evidence type="ECO:0000259" key="1">
    <source>
        <dbReference type="PROSITE" id="PS51733"/>
    </source>
</evidence>
<dbReference type="PANTHER" id="PTHR10993">
    <property type="entry name" value="OCTANOYLTRANSFERASE"/>
    <property type="match status" value="1"/>
</dbReference>
<dbReference type="EMBL" id="GG738853">
    <property type="protein sequence ID" value="EFC47899.1"/>
    <property type="molecule type" value="Genomic_DNA"/>
</dbReference>
<evidence type="ECO:0000313" key="2">
    <source>
        <dbReference type="EMBL" id="EFC47899.1"/>
    </source>
</evidence>
<dbReference type="InterPro" id="IPR020605">
    <property type="entry name" value="Octanoyltransferase_CS"/>
</dbReference>
<accession>D2V636</accession>
<dbReference type="VEuPathDB" id="AmoebaDB:NAEGRDRAFT_55158"/>
<sequence length="333" mass="38362">MEKKENELFNTAQTRNTKGKEGYDSLCLILLSNSKYEQSLQFQQFLFDYLRNLKQEHQNNNLQHRQYMIATEHSESCFTIGKLRFDETFSKNHILHNPRQLAIHKIGRGGGITFHCPGQLVLYPLFDLENSSFLQKNIKWFSDEFMLRSLCVPFLQQFSNDLLKDVKGQVENIEKGERIELNVGGESEMGIYISSSMKLCEQSDENNSQEKKRKLASIGLQLSRFVSMHGVAMNLNLSSQDLQSFRSDIVACGLHHVKMTSLANELKLEEISNEQYVHMMDILVAQLGKCHLNVDQIVHTDLENSKSKVVNFSEQEPSSELLNFINSKLFQKN</sequence>
<dbReference type="GO" id="GO:0033819">
    <property type="term" value="F:lipoyl(octanoyl) transferase activity"/>
    <property type="evidence" value="ECO:0007669"/>
    <property type="project" value="InterPro"/>
</dbReference>
<protein>
    <submittedName>
        <fullName evidence="2">Predicted protein</fullName>
    </submittedName>
</protein>
<dbReference type="InParanoid" id="D2V636"/>
<dbReference type="STRING" id="5762.D2V636"/>
<dbReference type="KEGG" id="ngr:NAEGRDRAFT_55158"/>
<name>D2V636_NAEGR</name>
<reference evidence="2 3" key="1">
    <citation type="journal article" date="2010" name="Cell">
        <title>The genome of Naegleria gruberi illuminates early eukaryotic versatility.</title>
        <authorList>
            <person name="Fritz-Laylin L.K."/>
            <person name="Prochnik S.E."/>
            <person name="Ginger M.L."/>
            <person name="Dacks J.B."/>
            <person name="Carpenter M.L."/>
            <person name="Field M.C."/>
            <person name="Kuo A."/>
            <person name="Paredez A."/>
            <person name="Chapman J."/>
            <person name="Pham J."/>
            <person name="Shu S."/>
            <person name="Neupane R."/>
            <person name="Cipriano M."/>
            <person name="Mancuso J."/>
            <person name="Tu H."/>
            <person name="Salamov A."/>
            <person name="Lindquist E."/>
            <person name="Shapiro H."/>
            <person name="Lucas S."/>
            <person name="Grigoriev I.V."/>
            <person name="Cande W.Z."/>
            <person name="Fulton C."/>
            <person name="Rokhsar D.S."/>
            <person name="Dawson S.C."/>
        </authorList>
    </citation>
    <scope>NUCLEOTIDE SEQUENCE [LARGE SCALE GENOMIC DNA]</scope>
    <source>
        <strain evidence="2 3">NEG-M</strain>
    </source>
</reference>
<organism evidence="3">
    <name type="scientific">Naegleria gruberi</name>
    <name type="common">Amoeba</name>
    <dbReference type="NCBI Taxonomy" id="5762"/>
    <lineage>
        <taxon>Eukaryota</taxon>
        <taxon>Discoba</taxon>
        <taxon>Heterolobosea</taxon>
        <taxon>Tetramitia</taxon>
        <taxon>Eutetramitia</taxon>
        <taxon>Vahlkampfiidae</taxon>
        <taxon>Naegleria</taxon>
    </lineage>
</organism>
<evidence type="ECO:0000313" key="3">
    <source>
        <dbReference type="Proteomes" id="UP000006671"/>
    </source>
</evidence>